<protein>
    <recommendedName>
        <fullName evidence="3">FeoB-associated Cys-rich membrane protein</fullName>
    </recommendedName>
</protein>
<reference evidence="1 2" key="1">
    <citation type="submission" date="2018-04" db="EMBL/GenBank/DDBJ databases">
        <title>Novel Campyloabacter and Helicobacter Species and Strains.</title>
        <authorList>
            <person name="Mannion A.J."/>
            <person name="Shen Z."/>
            <person name="Fox J.G."/>
        </authorList>
    </citation>
    <scope>NUCLEOTIDE SEQUENCE [LARGE SCALE GENOMIC DNA]</scope>
    <source>
        <strain evidence="1 2">MIT 99-5101</strain>
    </source>
</reference>
<dbReference type="Proteomes" id="UP000256650">
    <property type="component" value="Unassembled WGS sequence"/>
</dbReference>
<evidence type="ECO:0000313" key="2">
    <source>
        <dbReference type="Proteomes" id="UP000256650"/>
    </source>
</evidence>
<dbReference type="EMBL" id="NXLS01000001">
    <property type="protein sequence ID" value="RDU64348.1"/>
    <property type="molecule type" value="Genomic_DNA"/>
</dbReference>
<evidence type="ECO:0000313" key="1">
    <source>
        <dbReference type="EMBL" id="RDU64348.1"/>
    </source>
</evidence>
<dbReference type="RefSeq" id="WP_115550682.1">
    <property type="nucleotide sequence ID" value="NZ_CAONBV010000141.1"/>
</dbReference>
<gene>
    <name evidence="1" type="ORF">CQA43_00610</name>
</gene>
<name>A0A3D8IGV5_9HELI</name>
<proteinExistence type="predicted"/>
<accession>A0A3D8IGV5</accession>
<sequence length="48" mass="5110">METFILGIILVGALLYFGYKLYPKKDKGCGCGCGGGSSKNPRKPQDNA</sequence>
<organism evidence="1 2">
    <name type="scientific">Helicobacter ganmani</name>
    <dbReference type="NCBI Taxonomy" id="60246"/>
    <lineage>
        <taxon>Bacteria</taxon>
        <taxon>Pseudomonadati</taxon>
        <taxon>Campylobacterota</taxon>
        <taxon>Epsilonproteobacteria</taxon>
        <taxon>Campylobacterales</taxon>
        <taxon>Helicobacteraceae</taxon>
        <taxon>Helicobacter</taxon>
    </lineage>
</organism>
<comment type="caution">
    <text evidence="1">The sequence shown here is derived from an EMBL/GenBank/DDBJ whole genome shotgun (WGS) entry which is preliminary data.</text>
</comment>
<keyword evidence="2" id="KW-1185">Reference proteome</keyword>
<evidence type="ECO:0008006" key="3">
    <source>
        <dbReference type="Google" id="ProtNLM"/>
    </source>
</evidence>
<dbReference type="GeneID" id="82534795"/>
<dbReference type="AlphaFoldDB" id="A0A3D8IGV5"/>
<dbReference type="Pfam" id="PF12669">
    <property type="entry name" value="FeoB_associated"/>
    <property type="match status" value="1"/>
</dbReference>